<evidence type="ECO:0000313" key="2">
    <source>
        <dbReference type="Proteomes" id="UP001501231"/>
    </source>
</evidence>
<name>A0ABN3KFE3_9ACTN</name>
<evidence type="ECO:0000313" key="1">
    <source>
        <dbReference type="EMBL" id="GAA2458307.1"/>
    </source>
</evidence>
<dbReference type="Proteomes" id="UP001501231">
    <property type="component" value="Unassembled WGS sequence"/>
</dbReference>
<reference evidence="1 2" key="1">
    <citation type="journal article" date="2019" name="Int. J. Syst. Evol. Microbiol.">
        <title>The Global Catalogue of Microorganisms (GCM) 10K type strain sequencing project: providing services to taxonomists for standard genome sequencing and annotation.</title>
        <authorList>
            <consortium name="The Broad Institute Genomics Platform"/>
            <consortium name="The Broad Institute Genome Sequencing Center for Infectious Disease"/>
            <person name="Wu L."/>
            <person name="Ma J."/>
        </authorList>
    </citation>
    <scope>NUCLEOTIDE SEQUENCE [LARGE SCALE GENOMIC DNA]</scope>
    <source>
        <strain evidence="1 2">JCM 3325</strain>
    </source>
</reference>
<comment type="caution">
    <text evidence="1">The sequence shown here is derived from an EMBL/GenBank/DDBJ whole genome shotgun (WGS) entry which is preliminary data.</text>
</comment>
<organism evidence="1 2">
    <name type="scientific">Actinomadura vinacea</name>
    <dbReference type="NCBI Taxonomy" id="115336"/>
    <lineage>
        <taxon>Bacteria</taxon>
        <taxon>Bacillati</taxon>
        <taxon>Actinomycetota</taxon>
        <taxon>Actinomycetes</taxon>
        <taxon>Streptosporangiales</taxon>
        <taxon>Thermomonosporaceae</taxon>
        <taxon>Actinomadura</taxon>
    </lineage>
</organism>
<sequence length="99" mass="10459">MMVSRGPALVMRLSPPILQLTHDRKAGHGRSRGRLADDARHAFRTALRGMPVPTARQVHGWRPLAGKDVPVPAPRVSGGACPVDGRDAGGALTVVRAAK</sequence>
<protein>
    <submittedName>
        <fullName evidence="1">Uncharacterized protein</fullName>
    </submittedName>
</protein>
<dbReference type="EMBL" id="BAAARW010000048">
    <property type="protein sequence ID" value="GAA2458307.1"/>
    <property type="molecule type" value="Genomic_DNA"/>
</dbReference>
<accession>A0ABN3KFE3</accession>
<keyword evidence="2" id="KW-1185">Reference proteome</keyword>
<gene>
    <name evidence="1" type="ORF">GCM10010191_92760</name>
</gene>
<proteinExistence type="predicted"/>